<dbReference type="AlphaFoldDB" id="A0A6N9Q6P1"/>
<reference evidence="2 3" key="1">
    <citation type="submission" date="2019-01" db="EMBL/GenBank/DDBJ databases">
        <title>Chengkuizengella sp. nov., isolated from deep-sea sediment of East Pacific Ocean.</title>
        <authorList>
            <person name="Yang J."/>
            <person name="Lai Q."/>
            <person name="Shao Z."/>
        </authorList>
    </citation>
    <scope>NUCLEOTIDE SEQUENCE [LARGE SCALE GENOMIC DNA]</scope>
    <source>
        <strain evidence="2 3">YPA3-1-1</strain>
    </source>
</reference>
<evidence type="ECO:0000256" key="1">
    <source>
        <dbReference type="SAM" id="SignalP"/>
    </source>
</evidence>
<organism evidence="2 3">
    <name type="scientific">Chengkuizengella marina</name>
    <dbReference type="NCBI Taxonomy" id="2507566"/>
    <lineage>
        <taxon>Bacteria</taxon>
        <taxon>Bacillati</taxon>
        <taxon>Bacillota</taxon>
        <taxon>Bacilli</taxon>
        <taxon>Bacillales</taxon>
        <taxon>Paenibacillaceae</taxon>
        <taxon>Chengkuizengella</taxon>
    </lineage>
</organism>
<evidence type="ECO:0000313" key="3">
    <source>
        <dbReference type="Proteomes" id="UP000448943"/>
    </source>
</evidence>
<keyword evidence="1" id="KW-0732">Signal</keyword>
<gene>
    <name evidence="2" type="ORF">ERL59_16570</name>
</gene>
<proteinExistence type="predicted"/>
<evidence type="ECO:0000313" key="2">
    <source>
        <dbReference type="EMBL" id="NBI30565.1"/>
    </source>
</evidence>
<sequence length="59" mass="6828">MLIKKVVSLLCIILLVFPSLSIANEDHEKVTHSYIIGLNEEVAEDYFIKKKLKDKKIKK</sequence>
<keyword evidence="3" id="KW-1185">Reference proteome</keyword>
<accession>A0A6N9Q6P1</accession>
<dbReference type="EMBL" id="SIJB01000033">
    <property type="protein sequence ID" value="NBI30565.1"/>
    <property type="molecule type" value="Genomic_DNA"/>
</dbReference>
<protein>
    <submittedName>
        <fullName evidence="2">Uncharacterized protein</fullName>
    </submittedName>
</protein>
<feature type="chain" id="PRO_5026838261" evidence="1">
    <location>
        <begin position="24"/>
        <end position="59"/>
    </location>
</feature>
<name>A0A6N9Q6P1_9BACL</name>
<dbReference type="Proteomes" id="UP000448943">
    <property type="component" value="Unassembled WGS sequence"/>
</dbReference>
<feature type="signal peptide" evidence="1">
    <location>
        <begin position="1"/>
        <end position="23"/>
    </location>
</feature>
<dbReference type="RefSeq" id="WP_160647379.1">
    <property type="nucleotide sequence ID" value="NZ_SIJB01000033.1"/>
</dbReference>
<comment type="caution">
    <text evidence="2">The sequence shown here is derived from an EMBL/GenBank/DDBJ whole genome shotgun (WGS) entry which is preliminary data.</text>
</comment>